<evidence type="ECO:0000256" key="10">
    <source>
        <dbReference type="PROSITE-ProRule" id="PRU00035"/>
    </source>
</evidence>
<dbReference type="InterPro" id="IPR002156">
    <property type="entry name" value="RNaseH_domain"/>
</dbReference>
<comment type="subcellular location">
    <subcellularLocation>
        <location evidence="1">Nucleus</location>
    </subcellularLocation>
</comment>
<evidence type="ECO:0000256" key="4">
    <source>
        <dbReference type="ARBA" id="ARBA00022723"/>
    </source>
</evidence>
<dbReference type="Gramene" id="evm.model.10.2040">
    <property type="protein sequence ID" value="cds.evm.model.10.2040"/>
    <property type="gene ID" value="evm.TU.10.2040"/>
</dbReference>
<keyword evidence="8" id="KW-0238">DNA-binding</keyword>
<dbReference type="PROSITE" id="PS50016">
    <property type="entry name" value="ZF_PHD_2"/>
    <property type="match status" value="1"/>
</dbReference>
<keyword evidence="3" id="KW-0808">Transferase</keyword>
<dbReference type="Gene3D" id="1.20.920.10">
    <property type="entry name" value="Bromodomain-like"/>
    <property type="match status" value="1"/>
</dbReference>
<evidence type="ECO:0000259" key="15">
    <source>
        <dbReference type="PROSITE" id="PS50982"/>
    </source>
</evidence>
<dbReference type="PROSITE" id="PS50982">
    <property type="entry name" value="MBD"/>
    <property type="match status" value="1"/>
</dbReference>
<feature type="region of interest" description="Disordered" evidence="12">
    <location>
        <begin position="1848"/>
        <end position="1908"/>
    </location>
</feature>
<feature type="region of interest" description="Disordered" evidence="12">
    <location>
        <begin position="2519"/>
        <end position="2540"/>
    </location>
</feature>
<dbReference type="GO" id="GO:0016740">
    <property type="term" value="F:transferase activity"/>
    <property type="evidence" value="ECO:0007669"/>
    <property type="project" value="UniProtKB-KW"/>
</dbReference>
<dbReference type="InterPro" id="IPR001739">
    <property type="entry name" value="Methyl_CpG_DNA-bd"/>
</dbReference>
<feature type="compositionally biased region" description="Basic and acidic residues" evidence="12">
    <location>
        <begin position="1807"/>
        <end position="1820"/>
    </location>
</feature>
<dbReference type="EMBL" id="UZAU01000831">
    <property type="status" value="NOT_ANNOTATED_CDS"/>
    <property type="molecule type" value="Genomic_DNA"/>
</dbReference>
<accession>A0A803QLU4</accession>
<keyword evidence="7 10" id="KW-0103">Bromodomain</keyword>
<dbReference type="SUPFAM" id="SSF57903">
    <property type="entry name" value="FYVE/PHD zinc finger"/>
    <property type="match status" value="2"/>
</dbReference>
<protein>
    <recommendedName>
        <fullName evidence="18">Methyl-CpG-binding domain-containing protein 9</fullName>
    </recommendedName>
</protein>
<dbReference type="EnsemblPlants" id="evm.model.10.2040">
    <property type="protein sequence ID" value="cds.evm.model.10.2040"/>
    <property type="gene ID" value="evm.TU.10.2040"/>
</dbReference>
<dbReference type="Pfam" id="PF01429">
    <property type="entry name" value="MBD"/>
    <property type="match status" value="1"/>
</dbReference>
<dbReference type="InterPro" id="IPR013083">
    <property type="entry name" value="Znf_RING/FYVE/PHD"/>
</dbReference>
<sequence length="2540" mass="280457">MMVPPSSDHTPRQDHIIILRPKKPQGHTARDHGLRSSLMQERDHNIGSSLTLRERKGLRARVGSGNTSSWDFVARGATRVNLCIKKVLTDSACPLCGIYAETEIHLFVTCQFASSCWEEAAVADASRNNNTLLQWMSFNAHSKDNEKLSRIVMLCWALWSARNDLIWKARVRNVSNVVAFASSSLDQYVKAQGKGNIPSQSPLKDGDGSELWKKPLSGIKLNVDAAIFDRDSKHGFGCVVRDSSGVLLSVFAGVKLGKVSPELAEIIGIREVLSWLKDRGFTDAVVETDSLVCVEAIRHTASFNSGFVLVPQNNGTNVTSELANNSPTRMMELTADSSSDELRDNNPKLASTSTAGDAEPTRSFLGIDLNEIPSPTETLPLDSIDVVRSYHDNPSPPPGCPAGVPVASFGSYCSVCGKPEGRDYVVVCDACERGYHLGCVRMRGPLSKRILDMNASPPSDVDGDAEGTEDLLDSRKHTLGGDSFGGNPFDAPVTYSNFLCTGNGFGFQKAPGLLTHTVKVGFEDILHHTNVMGKSFDEVDLSFPLGRCRNNTGFKLSSPSTSDIFLQALRDFVSEKHGELEEGWRVELKQSIGSCEFCAVYCSPDGKTFDSVYEVACYLGLMSNSKYNSKEPERRIEGGFSISEKTNLPRKRKARRFAMSNGFSENKGTSVGGYCKDLPSNGPSMEVRSMTFDCNAQFMEVGAGEIGCLESDKNNEGLPLQFEDFFLLSTGKIDTRPSYHDARFLWPVGFKSCWHDKITGSLFVCEILDGGEGGPSFKVKRLSCSSVPVPYCSTVLFRQSSGQFLSPMDDESDGTCDNIESIRMILSDPCPPMENDILSCLRNCSGGGSNLQTSIESQQEACCSTRENSENGSCEMGSIDEIGEFSAEEKSLSSVWRMISEKLVNACSEILKRRGSFRFFCKHVAKDGDIPSHVMKNDTSKGNFLSLEKFSSSQGFDIPSVIHADKEIDSLKNIVEKWLNQDRFGLDVDFVQDILEQLPGVQACSQYQMLCERSSHSSSITIGNGLLVPKIRGSLECKENDTLNGLFRRSKKAKLIENDMMDNHCRPPGKQLCSKVPKELVGDVYQVWESLWRFYDILGLEGPLSLEELEQELSNPWFDNSELLEKFEQEIRGNQDLNSKRTDTDCTDAPAFIQMETGAMKEAAQTKHASITYSRCSGVVLTKAHNSLLQVLVGELQFKVAALVDPNFDSGESKSKRGRKKDVDSSLFVKRTKLNILPINELTWPELARRYILAVLSMDGNLDSAEIIARESGKVFRCLQGDGGVLCGSLTGVAGMEADALLLAEASKQIFGSVDRENDVLTFEDDEPDATSASEKNLLNDGNIPEWAKVLEPVRKLPTNVGTRIRKCVNEALLKDPPEWAKKILEHSISKEVYKGNASGPTKKAVLSVLADVCGGGEGLPPKPDKRKKRKTVISISDVVMKQCRIVLRRAAAADDSKFFCNLLGRKLINSTDNDDEGLLGLPAMVSRPLDFRTIDLRLAAGAYGSSHEAFLEDVRELWSNVRNAFGDQPDLVELADTLSQNFETLYDEEVVSLVDKFAEFAKLDCLNSERKKEIDDLLSSTTLIPKAPWDEGVCKVCGIDRDDDSVLLCDTCDAEYHTYCLNPPLARIPEGNWYCPSCVGKRVAQDVPENIQVIKQRSGKKYQGEVTRVYLEALTQLASKMEEKEYWEFTVDERTFMLKFFCDELLNSAIIRQHLEQCVETSTELQQKLRSLFVEWKNLKSREESLVSRATKLDPNILSALGAVDIKDSSPANHSKSQSQAPGDRSSADDLPAVAGDQEAIGNSGSDRRSSATESEYNCRDISDSELHLKEAYASAGESIAITHKDSQKNGKSFGSNELPASNSSPQEVDGSSRELCSTSNQQGLIRTSSSHQPLDQHGHSDARGTSVAQQVPPVIVNELQAYHAELNSVKSDIALLQGSITSVELELLKVSVRREFLGSDSVGRLYWASGTPTGHAQIIVDGSVALQNGRMMNCLRGKAVNSSALQYYIQPLVSNDILSEGSNGFYPYQHQQNNASVSPWVSYKTDEEINELIRCLKNTDSKEKELKESILHWQKLRFQEFQKGQFDFAAFSATANEKAVLSDSLVTKASCWMEKRYGPCVELESADILKKRGKRARLNNDDKMYRCECLEIIWPCRPHCLSCHRTFLNDIELEGHNEGKCNSAVIAREKVKEPTDAAKVKGTLKSESSREDRTGEISRAAIPETVLSELSAKLIKFHDEGFGCPYDFQKIRSTFVTQDSCKDAIEEIGLLGSKGIPSFVPSMAPYLTDASLALMSKKDVGLQVDGSDTAERLYSLGNANATVSCHDGQSDRSPKRSADINVVVKSQKSALACLEQRDRVQSSGSHSSISGLTCCCVVPQSSLTPLVGKVSHILRRLKMNLLDMEAALPEEALRPSKSNLGRRWAWRAFVKSATTIYEMVQATFVLEDMIKTEYLRNEWWYWSSFSAAAKTSTLSALALRIYSLDAAIVYDKTLSNSDPTDHLEPVTLSEPKLLATLDSTERTKITRRSNKKRKEPEG</sequence>
<dbReference type="InterPro" id="IPR019787">
    <property type="entry name" value="Znf_PHD-finger"/>
</dbReference>
<evidence type="ECO:0000256" key="7">
    <source>
        <dbReference type="ARBA" id="ARBA00023117"/>
    </source>
</evidence>
<dbReference type="InterPro" id="IPR036427">
    <property type="entry name" value="Bromodomain-like_sf"/>
</dbReference>
<evidence type="ECO:0000259" key="13">
    <source>
        <dbReference type="PROSITE" id="PS50014"/>
    </source>
</evidence>
<comment type="similarity">
    <text evidence="2">Belongs to the WAL family.</text>
</comment>
<evidence type="ECO:0000256" key="12">
    <source>
        <dbReference type="SAM" id="MobiDB-lite"/>
    </source>
</evidence>
<name>A0A803QLU4_CANSA</name>
<feature type="region of interest" description="Disordered" evidence="12">
    <location>
        <begin position="1769"/>
        <end position="1820"/>
    </location>
</feature>
<evidence type="ECO:0000256" key="1">
    <source>
        <dbReference type="ARBA" id="ARBA00004123"/>
    </source>
</evidence>
<dbReference type="PROSITE" id="PS51542">
    <property type="entry name" value="FYRN"/>
    <property type="match status" value="1"/>
</dbReference>
<keyword evidence="5 11" id="KW-0863">Zinc-finger</keyword>
<feature type="domain" description="MBD" evidence="15">
    <location>
        <begin position="570"/>
        <end position="647"/>
    </location>
</feature>
<dbReference type="Gene3D" id="3.30.160.360">
    <property type="match status" value="1"/>
</dbReference>
<dbReference type="Pfam" id="PF13456">
    <property type="entry name" value="RVT_3"/>
    <property type="match status" value="1"/>
</dbReference>
<evidence type="ECO:0000259" key="14">
    <source>
        <dbReference type="PROSITE" id="PS50016"/>
    </source>
</evidence>
<evidence type="ECO:0008006" key="18">
    <source>
        <dbReference type="Google" id="ProtNLM"/>
    </source>
</evidence>
<keyword evidence="17" id="KW-1185">Reference proteome</keyword>
<dbReference type="SUPFAM" id="SSF47370">
    <property type="entry name" value="Bromodomain"/>
    <property type="match status" value="1"/>
</dbReference>
<proteinExistence type="inferred from homology"/>
<dbReference type="InterPro" id="IPR001965">
    <property type="entry name" value="Znf_PHD"/>
</dbReference>
<dbReference type="InterPro" id="IPR028942">
    <property type="entry name" value="WHIM1_dom"/>
</dbReference>
<dbReference type="SUPFAM" id="SSF53098">
    <property type="entry name" value="Ribonuclease H-like"/>
    <property type="match status" value="1"/>
</dbReference>
<dbReference type="InterPro" id="IPR003889">
    <property type="entry name" value="FYrich_C"/>
</dbReference>
<dbReference type="GO" id="GO:0004523">
    <property type="term" value="F:RNA-DNA hybrid ribonuclease activity"/>
    <property type="evidence" value="ECO:0007669"/>
    <property type="project" value="InterPro"/>
</dbReference>
<dbReference type="Pfam" id="PF15612">
    <property type="entry name" value="WHIM1"/>
    <property type="match status" value="1"/>
</dbReference>
<evidence type="ECO:0000256" key="6">
    <source>
        <dbReference type="ARBA" id="ARBA00022833"/>
    </source>
</evidence>
<evidence type="ECO:0000313" key="17">
    <source>
        <dbReference type="Proteomes" id="UP000596661"/>
    </source>
</evidence>
<keyword evidence="9" id="KW-0539">Nucleus</keyword>
<dbReference type="PANTHER" id="PTHR47162:SF8">
    <property type="entry name" value="METHYL-CPG-BINDING DOMAIN-CONTAINING PROTEIN 9"/>
    <property type="match status" value="1"/>
</dbReference>
<evidence type="ECO:0000256" key="8">
    <source>
        <dbReference type="ARBA" id="ARBA00023125"/>
    </source>
</evidence>
<dbReference type="GO" id="GO:0000785">
    <property type="term" value="C:chromatin"/>
    <property type="evidence" value="ECO:0007669"/>
    <property type="project" value="UniProtKB-ARBA"/>
</dbReference>
<evidence type="ECO:0000256" key="11">
    <source>
        <dbReference type="PROSITE-ProRule" id="PRU00146"/>
    </source>
</evidence>
<dbReference type="GO" id="GO:0008270">
    <property type="term" value="F:zinc ion binding"/>
    <property type="evidence" value="ECO:0007669"/>
    <property type="project" value="UniProtKB-KW"/>
</dbReference>
<dbReference type="Gene3D" id="3.30.420.10">
    <property type="entry name" value="Ribonuclease H-like superfamily/Ribonuclease H"/>
    <property type="match status" value="1"/>
</dbReference>
<organism evidence="16 17">
    <name type="scientific">Cannabis sativa</name>
    <name type="common">Hemp</name>
    <name type="synonym">Marijuana</name>
    <dbReference type="NCBI Taxonomy" id="3483"/>
    <lineage>
        <taxon>Eukaryota</taxon>
        <taxon>Viridiplantae</taxon>
        <taxon>Streptophyta</taxon>
        <taxon>Embryophyta</taxon>
        <taxon>Tracheophyta</taxon>
        <taxon>Spermatophyta</taxon>
        <taxon>Magnoliopsida</taxon>
        <taxon>eudicotyledons</taxon>
        <taxon>Gunneridae</taxon>
        <taxon>Pentapetalae</taxon>
        <taxon>rosids</taxon>
        <taxon>fabids</taxon>
        <taxon>Rosales</taxon>
        <taxon>Cannabaceae</taxon>
        <taxon>Cannabis</taxon>
    </lineage>
</organism>
<feature type="domain" description="Bromo" evidence="13">
    <location>
        <begin position="1485"/>
        <end position="1533"/>
    </location>
</feature>
<evidence type="ECO:0000256" key="5">
    <source>
        <dbReference type="ARBA" id="ARBA00022771"/>
    </source>
</evidence>
<dbReference type="InterPro" id="IPR036397">
    <property type="entry name" value="RNaseH_sf"/>
</dbReference>
<feature type="region of interest" description="Disordered" evidence="12">
    <location>
        <begin position="335"/>
        <end position="360"/>
    </location>
</feature>
<dbReference type="InterPro" id="IPR012337">
    <property type="entry name" value="RNaseH-like_sf"/>
</dbReference>
<feature type="compositionally biased region" description="Polar residues" evidence="12">
    <location>
        <begin position="1851"/>
        <end position="1868"/>
    </location>
</feature>
<keyword evidence="6" id="KW-0862">Zinc</keyword>
<dbReference type="GO" id="GO:0005634">
    <property type="term" value="C:nucleus"/>
    <property type="evidence" value="ECO:0007669"/>
    <property type="project" value="UniProtKB-SubCell"/>
</dbReference>
<dbReference type="PANTHER" id="PTHR47162">
    <property type="entry name" value="OS02G0192300 PROTEIN"/>
    <property type="match status" value="1"/>
</dbReference>
<dbReference type="SMART" id="SM00249">
    <property type="entry name" value="PHD"/>
    <property type="match status" value="2"/>
</dbReference>
<evidence type="ECO:0000313" key="16">
    <source>
        <dbReference type="EnsemblPlants" id="cds.evm.model.10.2040"/>
    </source>
</evidence>
<evidence type="ECO:0000256" key="3">
    <source>
        <dbReference type="ARBA" id="ARBA00022679"/>
    </source>
</evidence>
<dbReference type="Pfam" id="PF00628">
    <property type="entry name" value="PHD"/>
    <property type="match status" value="2"/>
</dbReference>
<dbReference type="Proteomes" id="UP000596661">
    <property type="component" value="Unassembled WGS sequence"/>
</dbReference>
<dbReference type="OMA" id="WTYYETE"/>
<keyword evidence="4" id="KW-0479">Metal-binding</keyword>
<dbReference type="PROSITE" id="PS50014">
    <property type="entry name" value="BROMODOMAIN_2"/>
    <property type="match status" value="1"/>
</dbReference>
<dbReference type="InterPro" id="IPR019786">
    <property type="entry name" value="Zinc_finger_PHD-type_CS"/>
</dbReference>
<feature type="compositionally biased region" description="Polar residues" evidence="12">
    <location>
        <begin position="1771"/>
        <end position="1782"/>
    </location>
</feature>
<dbReference type="GO" id="GO:0048731">
    <property type="term" value="P:system development"/>
    <property type="evidence" value="ECO:0007669"/>
    <property type="project" value="UniProtKB-ARBA"/>
</dbReference>
<dbReference type="GO" id="GO:0140993">
    <property type="term" value="F:histone modifying activity"/>
    <property type="evidence" value="ECO:0007669"/>
    <property type="project" value="UniProtKB-ARBA"/>
</dbReference>
<dbReference type="PROSITE" id="PS01359">
    <property type="entry name" value="ZF_PHD_1"/>
    <property type="match status" value="1"/>
</dbReference>
<dbReference type="CDD" id="cd15519">
    <property type="entry name" value="PHD1_Lid2p_like"/>
    <property type="match status" value="1"/>
</dbReference>
<evidence type="ECO:0000256" key="9">
    <source>
        <dbReference type="ARBA" id="ARBA00023242"/>
    </source>
</evidence>
<dbReference type="InterPro" id="IPR001487">
    <property type="entry name" value="Bromodomain"/>
</dbReference>
<dbReference type="InterPro" id="IPR011011">
    <property type="entry name" value="Znf_FYVE_PHD"/>
</dbReference>
<dbReference type="CDD" id="cd06222">
    <property type="entry name" value="RNase_H_like"/>
    <property type="match status" value="1"/>
</dbReference>
<dbReference type="InterPro" id="IPR003888">
    <property type="entry name" value="FYrich_N"/>
</dbReference>
<reference evidence="16" key="1">
    <citation type="submission" date="2021-03" db="UniProtKB">
        <authorList>
            <consortium name="EnsemblPlants"/>
        </authorList>
    </citation>
    <scope>IDENTIFICATION</scope>
</reference>
<dbReference type="PROSITE" id="PS51543">
    <property type="entry name" value="FYRC"/>
    <property type="match status" value="1"/>
</dbReference>
<feature type="domain" description="PHD-type" evidence="14">
    <location>
        <begin position="1592"/>
        <end position="1642"/>
    </location>
</feature>
<feature type="compositionally biased region" description="Polar residues" evidence="12">
    <location>
        <begin position="1876"/>
        <end position="1895"/>
    </location>
</feature>
<evidence type="ECO:0000256" key="2">
    <source>
        <dbReference type="ARBA" id="ARBA00007444"/>
    </source>
</evidence>
<feature type="compositionally biased region" description="Basic residues" evidence="12">
    <location>
        <begin position="2527"/>
        <end position="2540"/>
    </location>
</feature>
<dbReference type="GO" id="GO:0003677">
    <property type="term" value="F:DNA binding"/>
    <property type="evidence" value="ECO:0007669"/>
    <property type="project" value="UniProtKB-KW"/>
</dbReference>
<dbReference type="Gene3D" id="3.30.40.10">
    <property type="entry name" value="Zinc/RING finger domain, C3HC4 (zinc finger)"/>
    <property type="match status" value="2"/>
</dbReference>
<dbReference type="InterPro" id="IPR044730">
    <property type="entry name" value="RNase_H-like_dom_plant"/>
</dbReference>